<keyword evidence="3" id="KW-1185">Reference proteome</keyword>
<dbReference type="EMBL" id="UXAU01000013">
    <property type="protein sequence ID" value="VDC21399.1"/>
    <property type="molecule type" value="Genomic_DNA"/>
</dbReference>
<name>A0A3P5X0K6_9MICC</name>
<dbReference type="PANTHER" id="PTHR37309">
    <property type="entry name" value="SLR0284 PROTEIN"/>
    <property type="match status" value="1"/>
</dbReference>
<keyword evidence="1" id="KW-1133">Transmembrane helix</keyword>
<reference evidence="2 3" key="1">
    <citation type="submission" date="2018-11" db="EMBL/GenBank/DDBJ databases">
        <authorList>
            <person name="Criscuolo A."/>
        </authorList>
    </citation>
    <scope>NUCLEOTIDE SEQUENCE [LARGE SCALE GENOMIC DNA]</scope>
    <source>
        <strain evidence="2">AT11b</strain>
    </source>
</reference>
<feature type="transmembrane region" description="Helical" evidence="1">
    <location>
        <begin position="80"/>
        <end position="102"/>
    </location>
</feature>
<dbReference type="RefSeq" id="WP_124090770.1">
    <property type="nucleotide sequence ID" value="NZ_CBCRYA010000008.1"/>
</dbReference>
<dbReference type="InterPro" id="IPR007165">
    <property type="entry name" value="Phage_holin_4_2"/>
</dbReference>
<gene>
    <name evidence="2" type="ORF">PSET11_00761</name>
</gene>
<dbReference type="PANTHER" id="PTHR37309:SF1">
    <property type="entry name" value="SLR0284 PROTEIN"/>
    <property type="match status" value="1"/>
</dbReference>
<evidence type="ECO:0000256" key="1">
    <source>
        <dbReference type="SAM" id="Phobius"/>
    </source>
</evidence>
<feature type="transmembrane region" description="Helical" evidence="1">
    <location>
        <begin position="48"/>
        <end position="68"/>
    </location>
</feature>
<organism evidence="2 3">
    <name type="scientific">Arthrobacter ulcerisalmonis</name>
    <dbReference type="NCBI Taxonomy" id="2483813"/>
    <lineage>
        <taxon>Bacteria</taxon>
        <taxon>Bacillati</taxon>
        <taxon>Actinomycetota</taxon>
        <taxon>Actinomycetes</taxon>
        <taxon>Micrococcales</taxon>
        <taxon>Micrococcaceae</taxon>
        <taxon>Arthrobacter</taxon>
    </lineage>
</organism>
<accession>A0A3P5X0K6</accession>
<proteinExistence type="predicted"/>
<feature type="transmembrane region" description="Helical" evidence="1">
    <location>
        <begin position="114"/>
        <end position="136"/>
    </location>
</feature>
<evidence type="ECO:0000313" key="2">
    <source>
        <dbReference type="EMBL" id="VDC21399.1"/>
    </source>
</evidence>
<feature type="transmembrane region" description="Helical" evidence="1">
    <location>
        <begin position="5"/>
        <end position="22"/>
    </location>
</feature>
<protein>
    <recommendedName>
        <fullName evidence="4">Phage holin family protein</fullName>
    </recommendedName>
</protein>
<dbReference type="AlphaFoldDB" id="A0A3P5X0K6"/>
<dbReference type="Proteomes" id="UP000280861">
    <property type="component" value="Unassembled WGS sequence"/>
</dbReference>
<sequence length="142" mass="15016">MGSFLLRVIINAAALWVAGWVLPGLEITSTATTEAVANSGVTEGSDTIGIVLAFLFIGAIFGVVNAFVRPLASLLSLPLTILTLGLFTVVINAAMLYLTAWISSYTPVHLRIDSFFWTAIFAAIIISLVSMVAGGLTGSRRR</sequence>
<evidence type="ECO:0000313" key="3">
    <source>
        <dbReference type="Proteomes" id="UP000280861"/>
    </source>
</evidence>
<dbReference type="OrthoDB" id="9810847at2"/>
<dbReference type="Pfam" id="PF04020">
    <property type="entry name" value="Phage_holin_4_2"/>
    <property type="match status" value="1"/>
</dbReference>
<keyword evidence="1" id="KW-0812">Transmembrane</keyword>
<evidence type="ECO:0008006" key="4">
    <source>
        <dbReference type="Google" id="ProtNLM"/>
    </source>
</evidence>
<keyword evidence="1" id="KW-0472">Membrane</keyword>